<keyword evidence="1" id="KW-1133">Transmembrane helix</keyword>
<evidence type="ECO:0008006" key="4">
    <source>
        <dbReference type="Google" id="ProtNLM"/>
    </source>
</evidence>
<evidence type="ECO:0000313" key="2">
    <source>
        <dbReference type="EMBL" id="SLN20841.1"/>
    </source>
</evidence>
<dbReference type="AlphaFoldDB" id="A0A1X6YGN8"/>
<dbReference type="Proteomes" id="UP000193963">
    <property type="component" value="Unassembled WGS sequence"/>
</dbReference>
<organism evidence="2 3">
    <name type="scientific">Pseudooceanicola marinus</name>
    <dbReference type="NCBI Taxonomy" id="396013"/>
    <lineage>
        <taxon>Bacteria</taxon>
        <taxon>Pseudomonadati</taxon>
        <taxon>Pseudomonadota</taxon>
        <taxon>Alphaproteobacteria</taxon>
        <taxon>Rhodobacterales</taxon>
        <taxon>Paracoccaceae</taxon>
        <taxon>Pseudooceanicola</taxon>
    </lineage>
</organism>
<evidence type="ECO:0000256" key="1">
    <source>
        <dbReference type="SAM" id="Phobius"/>
    </source>
</evidence>
<keyword evidence="1" id="KW-0812">Transmembrane</keyword>
<keyword evidence="3" id="KW-1185">Reference proteome</keyword>
<feature type="transmembrane region" description="Helical" evidence="1">
    <location>
        <begin position="21"/>
        <end position="44"/>
    </location>
</feature>
<name>A0A1X6YGN8_9RHOB</name>
<dbReference type="EMBL" id="FWFN01000001">
    <property type="protein sequence ID" value="SLN20841.1"/>
    <property type="molecule type" value="Genomic_DNA"/>
</dbReference>
<protein>
    <recommendedName>
        <fullName evidence="4">VWA domain-containing protein</fullName>
    </recommendedName>
</protein>
<reference evidence="2 3" key="1">
    <citation type="submission" date="2017-03" db="EMBL/GenBank/DDBJ databases">
        <authorList>
            <person name="Afonso C.L."/>
            <person name="Miller P.J."/>
            <person name="Scott M.A."/>
            <person name="Spackman E."/>
            <person name="Goraichik I."/>
            <person name="Dimitrov K.M."/>
            <person name="Suarez D.L."/>
            <person name="Swayne D.E."/>
        </authorList>
    </citation>
    <scope>NUCLEOTIDE SEQUENCE [LARGE SCALE GENOMIC DNA]</scope>
    <source>
        <strain evidence="2 3">CECT 7751</strain>
    </source>
</reference>
<accession>A0A1X6YGN8</accession>
<sequence>MARRSSGRRSRRRGRSAQRGVTGTVLAVGVAILVLSGIGAAFWWSDQESRARALDTETLCPEATGPVAMTAILLDLTDPMSPAQHAQLLARIEQEISDAARGTQFTLGVVSEDSTRWGATPPLCKPQDAASANRLTQNEKLIAKRYESRFHEPLQSRLLDMVSATGANRSPIMESLQALVADTPGFVTFEGPRRIILVTDLLQHSDALSFYRGGTWDSFRASPAFQRLGRTLDGAEIRIYQVPRPAEGVKDPAVLEDFWIRYFERQGAHVPVVNRLGDL</sequence>
<keyword evidence="1" id="KW-0472">Membrane</keyword>
<gene>
    <name evidence="2" type="ORF">PSM7751_00711</name>
</gene>
<proteinExistence type="predicted"/>
<evidence type="ECO:0000313" key="3">
    <source>
        <dbReference type="Proteomes" id="UP000193963"/>
    </source>
</evidence>